<dbReference type="GO" id="GO:0005829">
    <property type="term" value="C:cytosol"/>
    <property type="evidence" value="ECO:0007669"/>
    <property type="project" value="TreeGrafter"/>
</dbReference>
<dbReference type="NCBIfam" id="NF002543">
    <property type="entry name" value="PRK02101.1-4"/>
    <property type="match status" value="1"/>
</dbReference>
<dbReference type="InterPro" id="IPR005583">
    <property type="entry name" value="YaaA"/>
</dbReference>
<dbReference type="GO" id="GO:0033194">
    <property type="term" value="P:response to hydroperoxide"/>
    <property type="evidence" value="ECO:0007669"/>
    <property type="project" value="TreeGrafter"/>
</dbReference>
<evidence type="ECO:0000256" key="1">
    <source>
        <dbReference type="HAMAP-Rule" id="MF_00652"/>
    </source>
</evidence>
<reference evidence="2 3" key="1">
    <citation type="submission" date="2019-09" db="EMBL/GenBank/DDBJ databases">
        <title>Draft genome sequence assemblies of isolates from the urinary tract.</title>
        <authorList>
            <person name="Mores C.R."/>
            <person name="Putonti C."/>
            <person name="Wolfe A.J."/>
        </authorList>
    </citation>
    <scope>NUCLEOTIDE SEQUENCE [LARGE SCALE GENOMIC DNA]</scope>
    <source>
        <strain evidence="2 3">UMB623</strain>
    </source>
</reference>
<dbReference type="AlphaFoldDB" id="A0A5N1GH81"/>
<accession>A0A5N1GH81</accession>
<protein>
    <recommendedName>
        <fullName evidence="1">UPF0246 protein F6I03_07790</fullName>
    </recommendedName>
</protein>
<dbReference type="RefSeq" id="WP_070431265.1">
    <property type="nucleotide sequence ID" value="NZ_VYWO01000005.1"/>
</dbReference>
<evidence type="ECO:0000313" key="3">
    <source>
        <dbReference type="Proteomes" id="UP000327148"/>
    </source>
</evidence>
<organism evidence="2 3">
    <name type="scientific">Aerococcus sanguinicola</name>
    <dbReference type="NCBI Taxonomy" id="119206"/>
    <lineage>
        <taxon>Bacteria</taxon>
        <taxon>Bacillati</taxon>
        <taxon>Bacillota</taxon>
        <taxon>Bacilli</taxon>
        <taxon>Lactobacillales</taxon>
        <taxon>Aerococcaceae</taxon>
        <taxon>Aerococcus</taxon>
    </lineage>
</organism>
<proteinExistence type="inferred from homology"/>
<dbReference type="Pfam" id="PF03883">
    <property type="entry name" value="H2O2_YaaD"/>
    <property type="match status" value="1"/>
</dbReference>
<dbReference type="Proteomes" id="UP000327148">
    <property type="component" value="Unassembled WGS sequence"/>
</dbReference>
<evidence type="ECO:0000313" key="2">
    <source>
        <dbReference type="EMBL" id="KAA9300325.1"/>
    </source>
</evidence>
<dbReference type="HAMAP" id="MF_00652">
    <property type="entry name" value="UPF0246"/>
    <property type="match status" value="1"/>
</dbReference>
<sequence>MKIILSPAKELDRSKAQAKDWQLSTKSQKIVDRLQNLNTNELQASLNLTDKQVSQVQDFIADFDREVSYPAIQLYHGLAFRQFLLDDLTPSQTDYLKDHVRILSALYGPIQPFTPIKAYRLDFTMPLRVEGQSLRQYWKGDFDQAFRAGETVINLASQEYASMLQRDRYQWIDIEFYRYQQGQVKKAPSATAKKLRGLMANALVHDQVDSLEAVKHFEAEGFSYDASSSKADTLVFIQGAEEADAL</sequence>
<gene>
    <name evidence="2" type="primary">yaaA</name>
    <name evidence="2" type="ORF">F6I03_07790</name>
</gene>
<name>A0A5N1GH81_9LACT</name>
<dbReference type="EMBL" id="VYWO01000005">
    <property type="protein sequence ID" value="KAA9300325.1"/>
    <property type="molecule type" value="Genomic_DNA"/>
</dbReference>
<comment type="similarity">
    <text evidence="1">Belongs to the UPF0246 family.</text>
</comment>
<dbReference type="OrthoDB" id="9777133at2"/>
<dbReference type="PANTHER" id="PTHR30283:SF4">
    <property type="entry name" value="PEROXIDE STRESS RESISTANCE PROTEIN YAAA"/>
    <property type="match status" value="1"/>
</dbReference>
<dbReference type="PANTHER" id="PTHR30283">
    <property type="entry name" value="PEROXIDE STRESS RESPONSE PROTEIN YAAA"/>
    <property type="match status" value="1"/>
</dbReference>
<comment type="caution">
    <text evidence="2">The sequence shown here is derived from an EMBL/GenBank/DDBJ whole genome shotgun (WGS) entry which is preliminary data.</text>
</comment>